<name>A0ABQ9Z1Q7_9CRUS</name>
<gene>
    <name evidence="2" type="ORF">OUZ56_011883</name>
</gene>
<feature type="compositionally biased region" description="Basic and acidic residues" evidence="1">
    <location>
        <begin position="117"/>
        <end position="138"/>
    </location>
</feature>
<proteinExistence type="predicted"/>
<keyword evidence="3" id="KW-1185">Reference proteome</keyword>
<sequence length="138" mass="14976">MVEMLLRFSLISGSFGDRISRRPAGEAAREIQNCYSGLRPVTPLGAAVKPSTGLQLANAASALSKGRSRGPPGEVSEPTLGKKGTWSTREVSLPREVPDPSQVQTDFEPQTEEFEDAQSKQDSRNSEARRAVIEEAFD</sequence>
<organism evidence="2 3">
    <name type="scientific">Daphnia magna</name>
    <dbReference type="NCBI Taxonomy" id="35525"/>
    <lineage>
        <taxon>Eukaryota</taxon>
        <taxon>Metazoa</taxon>
        <taxon>Ecdysozoa</taxon>
        <taxon>Arthropoda</taxon>
        <taxon>Crustacea</taxon>
        <taxon>Branchiopoda</taxon>
        <taxon>Diplostraca</taxon>
        <taxon>Cladocera</taxon>
        <taxon>Anomopoda</taxon>
        <taxon>Daphniidae</taxon>
        <taxon>Daphnia</taxon>
    </lineage>
</organism>
<comment type="caution">
    <text evidence="2">The sequence shown here is derived from an EMBL/GenBank/DDBJ whole genome shotgun (WGS) entry which is preliminary data.</text>
</comment>
<feature type="region of interest" description="Disordered" evidence="1">
    <location>
        <begin position="59"/>
        <end position="138"/>
    </location>
</feature>
<evidence type="ECO:0000313" key="3">
    <source>
        <dbReference type="Proteomes" id="UP001234178"/>
    </source>
</evidence>
<accession>A0ABQ9Z1Q7</accession>
<dbReference type="Proteomes" id="UP001234178">
    <property type="component" value="Unassembled WGS sequence"/>
</dbReference>
<evidence type="ECO:0000256" key="1">
    <source>
        <dbReference type="SAM" id="MobiDB-lite"/>
    </source>
</evidence>
<dbReference type="EMBL" id="JAOYFB010000002">
    <property type="protein sequence ID" value="KAK4006725.1"/>
    <property type="molecule type" value="Genomic_DNA"/>
</dbReference>
<reference evidence="2 3" key="1">
    <citation type="journal article" date="2023" name="Nucleic Acids Res.">
        <title>The hologenome of Daphnia magna reveals possible DNA methylation and microbiome-mediated evolution of the host genome.</title>
        <authorList>
            <person name="Chaturvedi A."/>
            <person name="Li X."/>
            <person name="Dhandapani V."/>
            <person name="Marshall H."/>
            <person name="Kissane S."/>
            <person name="Cuenca-Cambronero M."/>
            <person name="Asole G."/>
            <person name="Calvet F."/>
            <person name="Ruiz-Romero M."/>
            <person name="Marangio P."/>
            <person name="Guigo R."/>
            <person name="Rago D."/>
            <person name="Mirbahai L."/>
            <person name="Eastwood N."/>
            <person name="Colbourne J.K."/>
            <person name="Zhou J."/>
            <person name="Mallon E."/>
            <person name="Orsini L."/>
        </authorList>
    </citation>
    <scope>NUCLEOTIDE SEQUENCE [LARGE SCALE GENOMIC DNA]</scope>
    <source>
        <strain evidence="2">LRV0_1</strain>
    </source>
</reference>
<protein>
    <submittedName>
        <fullName evidence="2">Uncharacterized protein</fullName>
    </submittedName>
</protein>
<evidence type="ECO:0000313" key="2">
    <source>
        <dbReference type="EMBL" id="KAK4006725.1"/>
    </source>
</evidence>